<dbReference type="NCBIfam" id="TIGR01891">
    <property type="entry name" value="amidohydrolases"/>
    <property type="match status" value="1"/>
</dbReference>
<dbReference type="InterPro" id="IPR011650">
    <property type="entry name" value="Peptidase_M20_dimer"/>
</dbReference>
<gene>
    <name evidence="2" type="ORF">ACCQ41_03630</name>
</gene>
<dbReference type="Gene3D" id="3.40.630.10">
    <property type="entry name" value="Zn peptidases"/>
    <property type="match status" value="1"/>
</dbReference>
<feature type="domain" description="Peptidase M20 dimerisation" evidence="1">
    <location>
        <begin position="188"/>
        <end position="289"/>
    </location>
</feature>
<dbReference type="Gene3D" id="3.30.70.360">
    <property type="match status" value="1"/>
</dbReference>
<dbReference type="PIRSF" id="PIRSF005962">
    <property type="entry name" value="Pept_M20D_amidohydro"/>
    <property type="match status" value="1"/>
</dbReference>
<evidence type="ECO:0000259" key="1">
    <source>
        <dbReference type="Pfam" id="PF07687"/>
    </source>
</evidence>
<proteinExistence type="predicted"/>
<dbReference type="InterPro" id="IPR036264">
    <property type="entry name" value="Bact_exopeptidase_dim_dom"/>
</dbReference>
<accession>A0ABW9M8R4</accession>
<comment type="caution">
    <text evidence="2">The sequence shown here is derived from an EMBL/GenBank/DDBJ whole genome shotgun (WGS) entry which is preliminary data.</text>
</comment>
<dbReference type="PANTHER" id="PTHR11014:SF63">
    <property type="entry name" value="METALLOPEPTIDASE, PUTATIVE (AFU_ORTHOLOGUE AFUA_6G09600)-RELATED"/>
    <property type="match status" value="1"/>
</dbReference>
<sequence>MSNNEIIKSKIDQYFDQTVAWRNYLHENPEVSDKEYQTAKYLKKECEKLGLIVEDAANTTGFTALLDTGRPGKTLGIRTDIDALPIHESEYNKKFKKSVVSKNEGVSHACGHDSHMATLLTTAKILIDLKDEIDGKIYFIFEEGEETGGGIEAMVEHLRDKGLDACYGNHQASFLEVGEIRVIKGPSHAGCAGVEFDVIGKGGHGSRPDKCINPLTATANIVTALTTAWVNQLDVNEKVTFGLGSINGGAASNVIPDKCNVKGTLRFFDDKAGEDALEVLKEVTKATAKAHKCEVEFSDYTRIVAYPTINDPDLADEVIKSLNDIYPGSYRDGEPTFGSESFFGYSRLCPSVYTKFGVRDEENGITAGAHTPEFDLNPEGIKYAVGLQVKFATDFLGGAND</sequence>
<dbReference type="Pfam" id="PF07687">
    <property type="entry name" value="M20_dimer"/>
    <property type="match status" value="1"/>
</dbReference>
<dbReference type="SUPFAM" id="SSF53187">
    <property type="entry name" value="Zn-dependent exopeptidases"/>
    <property type="match status" value="1"/>
</dbReference>
<evidence type="ECO:0000313" key="2">
    <source>
        <dbReference type="EMBL" id="MFO3665329.1"/>
    </source>
</evidence>
<reference evidence="2 3" key="1">
    <citation type="journal article" date="2025" name="Anaerobe">
        <title>Description of Anaerococcus kampingiae sp. nov., Anaerococcus groningensis sp. nov., Anaerococcus martiniensis sp. nov., and Anaerococcus cruorum sp. nov., isolated from human clinical specimens.</title>
        <authorList>
            <person name="Boiten K.E."/>
            <person name="Meijer J."/>
            <person name="van Wezel E.M."/>
            <person name="Veloo A.C.M."/>
        </authorList>
    </citation>
    <scope>NUCLEOTIDE SEQUENCE [LARGE SCALE GENOMIC DNA]</scope>
    <source>
        <strain evidence="2 3">ENR0831</strain>
    </source>
</reference>
<name>A0ABW9M8R4_9FIRM</name>
<dbReference type="SUPFAM" id="SSF55031">
    <property type="entry name" value="Bacterial exopeptidase dimerisation domain"/>
    <property type="match status" value="1"/>
</dbReference>
<dbReference type="PANTHER" id="PTHR11014">
    <property type="entry name" value="PEPTIDASE M20 FAMILY MEMBER"/>
    <property type="match status" value="1"/>
</dbReference>
<keyword evidence="3" id="KW-1185">Reference proteome</keyword>
<organism evidence="2 3">
    <name type="scientific">Anaerococcus martiniensis</name>
    <dbReference type="NCBI Taxonomy" id="3115615"/>
    <lineage>
        <taxon>Bacteria</taxon>
        <taxon>Bacillati</taxon>
        <taxon>Bacillota</taxon>
        <taxon>Tissierellia</taxon>
        <taxon>Tissierellales</taxon>
        <taxon>Peptoniphilaceae</taxon>
        <taxon>Anaerococcus</taxon>
    </lineage>
</organism>
<protein>
    <submittedName>
        <fullName evidence="2">M20 family metallopeptidase</fullName>
    </submittedName>
</protein>
<evidence type="ECO:0000313" key="3">
    <source>
        <dbReference type="Proteomes" id="UP001637996"/>
    </source>
</evidence>
<dbReference type="RefSeq" id="WP_410031040.1">
    <property type="nucleotide sequence ID" value="NZ_JBGMEI010000004.1"/>
</dbReference>
<dbReference type="InterPro" id="IPR017439">
    <property type="entry name" value="Amidohydrolase"/>
</dbReference>
<dbReference type="InterPro" id="IPR002933">
    <property type="entry name" value="Peptidase_M20"/>
</dbReference>
<dbReference type="Pfam" id="PF01546">
    <property type="entry name" value="Peptidase_M20"/>
    <property type="match status" value="1"/>
</dbReference>
<dbReference type="EMBL" id="JBGMEI010000004">
    <property type="protein sequence ID" value="MFO3665329.1"/>
    <property type="molecule type" value="Genomic_DNA"/>
</dbReference>
<dbReference type="Proteomes" id="UP001637996">
    <property type="component" value="Unassembled WGS sequence"/>
</dbReference>